<evidence type="ECO:0000256" key="1">
    <source>
        <dbReference type="SAM" id="MobiDB-lite"/>
    </source>
</evidence>
<name>A0A1A9WCJ9_9MUSC</name>
<proteinExistence type="predicted"/>
<protein>
    <submittedName>
        <fullName evidence="2">Uncharacterized protein</fullName>
    </submittedName>
</protein>
<dbReference type="VEuPathDB" id="VectorBase:GBRI014541"/>
<accession>A0A1A9WCJ9</accession>
<evidence type="ECO:0000313" key="2">
    <source>
        <dbReference type="EnsemblMetazoa" id="GBRI014541-PA"/>
    </source>
</evidence>
<dbReference type="EnsemblMetazoa" id="GBRI014541-RA">
    <property type="protein sequence ID" value="GBRI014541-PA"/>
    <property type="gene ID" value="GBRI014541"/>
</dbReference>
<organism evidence="2 3">
    <name type="scientific">Glossina brevipalpis</name>
    <dbReference type="NCBI Taxonomy" id="37001"/>
    <lineage>
        <taxon>Eukaryota</taxon>
        <taxon>Metazoa</taxon>
        <taxon>Ecdysozoa</taxon>
        <taxon>Arthropoda</taxon>
        <taxon>Hexapoda</taxon>
        <taxon>Insecta</taxon>
        <taxon>Pterygota</taxon>
        <taxon>Neoptera</taxon>
        <taxon>Endopterygota</taxon>
        <taxon>Diptera</taxon>
        <taxon>Brachycera</taxon>
        <taxon>Muscomorpha</taxon>
        <taxon>Hippoboscoidea</taxon>
        <taxon>Glossinidae</taxon>
        <taxon>Glossina</taxon>
    </lineage>
</organism>
<feature type="region of interest" description="Disordered" evidence="1">
    <location>
        <begin position="1"/>
        <end position="30"/>
    </location>
</feature>
<reference evidence="3" key="1">
    <citation type="submission" date="2014-03" db="EMBL/GenBank/DDBJ databases">
        <authorList>
            <person name="Aksoy S."/>
            <person name="Warren W."/>
            <person name="Wilson R.K."/>
        </authorList>
    </citation>
    <scope>NUCLEOTIDE SEQUENCE [LARGE SCALE GENOMIC DNA]</scope>
    <source>
        <strain evidence="3">IAEA</strain>
    </source>
</reference>
<evidence type="ECO:0000313" key="3">
    <source>
        <dbReference type="Proteomes" id="UP000091820"/>
    </source>
</evidence>
<dbReference type="AlphaFoldDB" id="A0A1A9WCJ9"/>
<sequence length="76" mass="8422">MNSMLKPGTGMQMPYTTSSSGEKAKSASEITSYKPLTPTSALRALRSEITIERRLRTESDSFIFLEAFKLDSISLD</sequence>
<dbReference type="Proteomes" id="UP000091820">
    <property type="component" value="Unassembled WGS sequence"/>
</dbReference>
<reference evidence="2" key="2">
    <citation type="submission" date="2020-05" db="UniProtKB">
        <authorList>
            <consortium name="EnsemblMetazoa"/>
        </authorList>
    </citation>
    <scope>IDENTIFICATION</scope>
    <source>
        <strain evidence="2">IAEA</strain>
    </source>
</reference>
<keyword evidence="3" id="KW-1185">Reference proteome</keyword>